<proteinExistence type="predicted"/>
<accession>A0A919WL37</accession>
<feature type="coiled-coil region" evidence="8">
    <location>
        <begin position="110"/>
        <end position="137"/>
    </location>
</feature>
<name>A0A919WL37_9BACI</name>
<evidence type="ECO:0000256" key="2">
    <source>
        <dbReference type="ARBA" id="ARBA00022679"/>
    </source>
</evidence>
<reference evidence="10" key="1">
    <citation type="submission" date="2021-03" db="EMBL/GenBank/DDBJ databases">
        <title>Antimicrobial resistance genes in bacteria isolated from Japanese honey, and their potential for conferring macrolide and lincosamide resistance in the American foulbrood pathogen Paenibacillus larvae.</title>
        <authorList>
            <person name="Okamoto M."/>
            <person name="Kumagai M."/>
            <person name="Kanamori H."/>
            <person name="Takamatsu D."/>
        </authorList>
    </citation>
    <scope>NUCLEOTIDE SEQUENCE</scope>
    <source>
        <strain evidence="10">J27TS8</strain>
    </source>
</reference>
<dbReference type="SUPFAM" id="SSF55874">
    <property type="entry name" value="ATPase domain of HSP90 chaperone/DNA topoisomerase II/histidine kinase"/>
    <property type="match status" value="1"/>
</dbReference>
<dbReference type="GO" id="GO:0005524">
    <property type="term" value="F:ATP binding"/>
    <property type="evidence" value="ECO:0007669"/>
    <property type="project" value="UniProtKB-UniRule"/>
</dbReference>
<dbReference type="Gene3D" id="1.20.5.1930">
    <property type="match status" value="1"/>
</dbReference>
<feature type="domain" description="Histidine kinase" evidence="9">
    <location>
        <begin position="182"/>
        <end position="379"/>
    </location>
</feature>
<keyword evidence="11" id="KW-1185">Reference proteome</keyword>
<dbReference type="EC" id="3.1.3.-" evidence="7"/>
<keyword evidence="7" id="KW-0378">Hydrolase</keyword>
<dbReference type="PANTHER" id="PTHR24421">
    <property type="entry name" value="NITRATE/NITRITE SENSOR PROTEIN NARX-RELATED"/>
    <property type="match status" value="1"/>
</dbReference>
<evidence type="ECO:0000313" key="11">
    <source>
        <dbReference type="Proteomes" id="UP000682111"/>
    </source>
</evidence>
<sequence length="379" mass="43883">MIKKFDTKTLDMILDKMVETVGDSKNEIFRIGEQCRSDYESLVDELKDVRRMVGQIIEEGDQLEIKSRAARKHLSEVSMHFKDFTEAQVREAYEKAHQIHMDLTLNRQTEKQLRDRRDDIERRLVGLTRTIERAEHLVSQITVVMNYLMSDLKQVGEALQDAKLKQDFGLKIIEAQEEERKRLSREIHDGPAQMMANVMMRSDLIERIYKEYGATEALAEVKNLKTMVRNALYEVRRIIYDLRPMALDDLGLVPTLKKYLQTIEEYHSTTSISYKNVGEEKRLPTKYEVALFRLVQESVQNVLKHANAKEIKVKLEMAQEQITVLVKDNGQGFNIDERKDESFGIIGMRERVELLGGKISINSKIGKGTTVLIKVPLPK</sequence>
<keyword evidence="7" id="KW-0904">Protein phosphatase</keyword>
<gene>
    <name evidence="10" type="primary">degS</name>
    <name evidence="10" type="ORF">J27TS8_40840</name>
</gene>
<keyword evidence="8" id="KW-0175">Coiled coil</keyword>
<keyword evidence="5 7" id="KW-0067">ATP-binding</keyword>
<dbReference type="InterPro" id="IPR050482">
    <property type="entry name" value="Sensor_HK_TwoCompSys"/>
</dbReference>
<dbReference type="GO" id="GO:0004721">
    <property type="term" value="F:phosphoprotein phosphatase activity"/>
    <property type="evidence" value="ECO:0007669"/>
    <property type="project" value="UniProtKB-UniRule"/>
</dbReference>
<dbReference type="InterPro" id="IPR003594">
    <property type="entry name" value="HATPase_dom"/>
</dbReference>
<comment type="caution">
    <text evidence="10">The sequence shown here is derived from an EMBL/GenBank/DDBJ whole genome shotgun (WGS) entry which is preliminary data.</text>
</comment>
<dbReference type="EMBL" id="BORC01000010">
    <property type="protein sequence ID" value="GIN64091.1"/>
    <property type="molecule type" value="Genomic_DNA"/>
</dbReference>
<dbReference type="PIRSF" id="PIRSF003169">
    <property type="entry name" value="STHK_DegS"/>
    <property type="match status" value="1"/>
</dbReference>
<evidence type="ECO:0000256" key="8">
    <source>
        <dbReference type="SAM" id="Coils"/>
    </source>
</evidence>
<dbReference type="Proteomes" id="UP000682111">
    <property type="component" value="Unassembled WGS sequence"/>
</dbReference>
<evidence type="ECO:0000259" key="9">
    <source>
        <dbReference type="PROSITE" id="PS50109"/>
    </source>
</evidence>
<dbReference type="Pfam" id="PF02518">
    <property type="entry name" value="HATPase_c"/>
    <property type="match status" value="1"/>
</dbReference>
<dbReference type="GO" id="GO:0046983">
    <property type="term" value="F:protein dimerization activity"/>
    <property type="evidence" value="ECO:0007669"/>
    <property type="project" value="InterPro"/>
</dbReference>
<keyword evidence="4 7" id="KW-0418">Kinase</keyword>
<organism evidence="10 11">
    <name type="scientific">Robertmurraya siralis</name>
    <dbReference type="NCBI Taxonomy" id="77777"/>
    <lineage>
        <taxon>Bacteria</taxon>
        <taxon>Bacillati</taxon>
        <taxon>Bacillota</taxon>
        <taxon>Bacilli</taxon>
        <taxon>Bacillales</taxon>
        <taxon>Bacillaceae</taxon>
        <taxon>Robertmurraya</taxon>
    </lineage>
</organism>
<dbReference type="InterPro" id="IPR036890">
    <property type="entry name" value="HATPase_C_sf"/>
</dbReference>
<evidence type="ECO:0000256" key="3">
    <source>
        <dbReference type="ARBA" id="ARBA00022741"/>
    </source>
</evidence>
<dbReference type="GO" id="GO:0016020">
    <property type="term" value="C:membrane"/>
    <property type="evidence" value="ECO:0007669"/>
    <property type="project" value="InterPro"/>
</dbReference>
<comment type="catalytic activity">
    <reaction evidence="1 7">
        <text>ATP + protein L-histidine = ADP + protein N-phospho-L-histidine.</text>
        <dbReference type="EC" id="2.7.13.3"/>
    </reaction>
</comment>
<dbReference type="AlphaFoldDB" id="A0A919WL37"/>
<dbReference type="InterPro" id="IPR005467">
    <property type="entry name" value="His_kinase_dom"/>
</dbReference>
<dbReference type="GO" id="GO:0005737">
    <property type="term" value="C:cytoplasm"/>
    <property type="evidence" value="ECO:0007669"/>
    <property type="project" value="UniProtKB-SubCell"/>
</dbReference>
<keyword evidence="6 7" id="KW-0902">Two-component regulatory system</keyword>
<dbReference type="CDD" id="cd16917">
    <property type="entry name" value="HATPase_UhpB-NarQ-NarX-like"/>
    <property type="match status" value="1"/>
</dbReference>
<dbReference type="GO" id="GO:0000155">
    <property type="term" value="F:phosphorelay sensor kinase activity"/>
    <property type="evidence" value="ECO:0007669"/>
    <property type="project" value="UniProtKB-UniRule"/>
</dbReference>
<dbReference type="EC" id="2.7.13.3" evidence="7"/>
<evidence type="ECO:0000256" key="6">
    <source>
        <dbReference type="ARBA" id="ARBA00023012"/>
    </source>
</evidence>
<dbReference type="InterPro" id="IPR016381">
    <property type="entry name" value="Sig_transdc_His_kinase_DegS"/>
</dbReference>
<dbReference type="Gene3D" id="3.30.565.10">
    <property type="entry name" value="Histidine kinase-like ATPase, C-terminal domain"/>
    <property type="match status" value="1"/>
</dbReference>
<comment type="subcellular location">
    <subcellularLocation>
        <location evidence="7">Cytoplasm</location>
    </subcellularLocation>
</comment>
<dbReference type="InterPro" id="IPR008595">
    <property type="entry name" value="DegS"/>
</dbReference>
<evidence type="ECO:0000256" key="7">
    <source>
        <dbReference type="PIRNR" id="PIRNR003169"/>
    </source>
</evidence>
<evidence type="ECO:0000256" key="1">
    <source>
        <dbReference type="ARBA" id="ARBA00000085"/>
    </source>
</evidence>
<keyword evidence="3 7" id="KW-0547">Nucleotide-binding</keyword>
<dbReference type="SMART" id="SM00387">
    <property type="entry name" value="HATPase_c"/>
    <property type="match status" value="1"/>
</dbReference>
<protein>
    <recommendedName>
        <fullName evidence="7">Signal transduction histidine-protein kinase/phosphatase DegS</fullName>
        <ecNumber evidence="7">2.7.13.3</ecNumber>
        <ecNumber evidence="7">3.1.3.-</ecNumber>
    </recommendedName>
</protein>
<evidence type="ECO:0000256" key="4">
    <source>
        <dbReference type="ARBA" id="ARBA00022777"/>
    </source>
</evidence>
<dbReference type="InterPro" id="IPR011712">
    <property type="entry name" value="Sig_transdc_His_kin_sub3_dim/P"/>
</dbReference>
<dbReference type="RefSeq" id="WP_095311907.1">
    <property type="nucleotide sequence ID" value="NZ_BORC01000010.1"/>
</dbReference>
<dbReference type="Pfam" id="PF05384">
    <property type="entry name" value="DegS"/>
    <property type="match status" value="1"/>
</dbReference>
<comment type="function">
    <text evidence="7">Member of the two-component regulatory system DegS/DegU, which plays an important role in the transition growth phase.</text>
</comment>
<keyword evidence="2 7" id="KW-0808">Transferase</keyword>
<evidence type="ECO:0000313" key="10">
    <source>
        <dbReference type="EMBL" id="GIN64091.1"/>
    </source>
</evidence>
<evidence type="ECO:0000256" key="5">
    <source>
        <dbReference type="ARBA" id="ARBA00022840"/>
    </source>
</evidence>
<keyword evidence="7" id="KW-0963">Cytoplasm</keyword>
<dbReference type="PANTHER" id="PTHR24421:SF55">
    <property type="entry name" value="SENSOR HISTIDINE KINASE YDFH"/>
    <property type="match status" value="1"/>
</dbReference>
<dbReference type="Pfam" id="PF07730">
    <property type="entry name" value="HisKA_3"/>
    <property type="match status" value="1"/>
</dbReference>
<dbReference type="PROSITE" id="PS50109">
    <property type="entry name" value="HIS_KIN"/>
    <property type="match status" value="1"/>
</dbReference>